<dbReference type="SMART" id="SM00855">
    <property type="entry name" value="PGAM"/>
    <property type="match status" value="1"/>
</dbReference>
<keyword evidence="3" id="KW-1185">Reference proteome</keyword>
<dbReference type="PATRIC" id="fig|908627.4.peg.6935"/>
<evidence type="ECO:0000313" key="2">
    <source>
        <dbReference type="EMBL" id="KLU22341.1"/>
    </source>
</evidence>
<evidence type="ECO:0000256" key="1">
    <source>
        <dbReference type="NCBIfam" id="TIGR03162"/>
    </source>
</evidence>
<dbReference type="NCBIfam" id="TIGR03162">
    <property type="entry name" value="ribazole_cobC"/>
    <property type="match status" value="1"/>
</dbReference>
<dbReference type="InterPro" id="IPR017578">
    <property type="entry name" value="Ribazole_CobC"/>
</dbReference>
<name>A0A0J1CPS5_9BURK</name>
<accession>A0A0J1CPS5</accession>
<dbReference type="OrthoDB" id="5296884at2"/>
<evidence type="ECO:0000313" key="3">
    <source>
        <dbReference type="Proteomes" id="UP000035963"/>
    </source>
</evidence>
<dbReference type="InterPro" id="IPR013078">
    <property type="entry name" value="His_Pase_superF_clade-1"/>
</dbReference>
<dbReference type="EC" id="3.1.3.73" evidence="1"/>
<dbReference type="EMBL" id="AEJF01000181">
    <property type="protein sequence ID" value="KLU22341.1"/>
    <property type="molecule type" value="Genomic_DNA"/>
</dbReference>
<dbReference type="RefSeq" id="WP_047896044.1">
    <property type="nucleotide sequence ID" value="NZ_AEJF01000181.1"/>
</dbReference>
<gene>
    <name evidence="2" type="ORF">EOS_31100</name>
</gene>
<dbReference type="SUPFAM" id="SSF53254">
    <property type="entry name" value="Phosphoglycerate mutase-like"/>
    <property type="match status" value="1"/>
</dbReference>
<comment type="caution">
    <text evidence="2">The sequence shown here is derived from an EMBL/GenBank/DDBJ whole genome shotgun (WGS) entry which is preliminary data.</text>
</comment>
<proteinExistence type="predicted"/>
<dbReference type="InterPro" id="IPR029033">
    <property type="entry name" value="His_PPase_superfam"/>
</dbReference>
<sequence length="190" mass="20985">MDLVLIRHPAVGIDAGICYGRTDVALLADVEDSARLLSERLRLLKVPAVEGVWHTSPLSRCRLLAEALGPIRADARLQELDFGTWEGQPWDGLDRAMLDAWAADLEHAREHGGESVAQFAERVASWADSVCTADTNGPIHVVTHAGVMRILTAHLLGVARANAIQWPLDFGAIVWFKRVRGEWLLVRWNA</sequence>
<dbReference type="Proteomes" id="UP000035963">
    <property type="component" value="Unassembled WGS sequence"/>
</dbReference>
<dbReference type="Gene3D" id="3.40.50.1240">
    <property type="entry name" value="Phosphoglycerate mutase-like"/>
    <property type="match status" value="1"/>
</dbReference>
<organism evidence="2 3">
    <name type="scientific">Caballeronia mineralivorans PML1(12)</name>
    <dbReference type="NCBI Taxonomy" id="908627"/>
    <lineage>
        <taxon>Bacteria</taxon>
        <taxon>Pseudomonadati</taxon>
        <taxon>Pseudomonadota</taxon>
        <taxon>Betaproteobacteria</taxon>
        <taxon>Burkholderiales</taxon>
        <taxon>Burkholderiaceae</taxon>
        <taxon>Caballeronia</taxon>
    </lineage>
</organism>
<protein>
    <recommendedName>
        <fullName evidence="1">Alpha-ribazole phosphatase</fullName>
        <ecNumber evidence="1">3.1.3.73</ecNumber>
    </recommendedName>
</protein>
<reference evidence="2 3" key="1">
    <citation type="journal article" date="2015" name="Genome Announc.">
        <title>Draft Genome Sequence of Burkholderia sp. Strain PML1(12), an Ectomycorrhizosphere-Inhabiting Bacterium with Effective Mineral-Weathering Ability.</title>
        <authorList>
            <person name="Uroz S."/>
            <person name="Oger P."/>
        </authorList>
    </citation>
    <scope>NUCLEOTIDE SEQUENCE [LARGE SCALE GENOMIC DNA]</scope>
    <source>
        <strain evidence="3">PML1(12)</strain>
    </source>
</reference>
<dbReference type="GO" id="GO:0043755">
    <property type="term" value="F:alpha-ribazole phosphatase activity"/>
    <property type="evidence" value="ECO:0007669"/>
    <property type="project" value="UniProtKB-UniRule"/>
</dbReference>
<dbReference type="AlphaFoldDB" id="A0A0J1CPS5"/>
<dbReference type="GO" id="GO:0009236">
    <property type="term" value="P:cobalamin biosynthetic process"/>
    <property type="evidence" value="ECO:0007669"/>
    <property type="project" value="UniProtKB-UniRule"/>
</dbReference>
<dbReference type="Pfam" id="PF00300">
    <property type="entry name" value="His_Phos_1"/>
    <property type="match status" value="1"/>
</dbReference>
<dbReference type="CDD" id="cd07067">
    <property type="entry name" value="HP_PGM_like"/>
    <property type="match status" value="1"/>
</dbReference>